<dbReference type="InterPro" id="IPR014756">
    <property type="entry name" value="Ig_E-set"/>
</dbReference>
<evidence type="ECO:0000256" key="10">
    <source>
        <dbReference type="ARBA" id="ARBA00022827"/>
    </source>
</evidence>
<evidence type="ECO:0000256" key="14">
    <source>
        <dbReference type="ARBA" id="ARBA00023157"/>
    </source>
</evidence>
<dbReference type="Pfam" id="PF00175">
    <property type="entry name" value="NAD_binding_1"/>
    <property type="match status" value="1"/>
</dbReference>
<dbReference type="GO" id="GO:0043546">
    <property type="term" value="F:molybdopterin cofactor binding"/>
    <property type="evidence" value="ECO:0007669"/>
    <property type="project" value="InterPro"/>
</dbReference>
<dbReference type="PRINTS" id="PR00371">
    <property type="entry name" value="FPNCR"/>
</dbReference>
<dbReference type="SUPFAM" id="SSF63380">
    <property type="entry name" value="Riboflavin synthase domain-like"/>
    <property type="match status" value="1"/>
</dbReference>
<keyword evidence="13 15" id="KW-0534">Nitrate assimilation</keyword>
<dbReference type="Pfam" id="PF03404">
    <property type="entry name" value="Mo-co_dimer"/>
    <property type="match status" value="1"/>
</dbReference>
<dbReference type="FunFam" id="3.40.50.80:FF:000025">
    <property type="entry name" value="Nitrate reductase [NADH]"/>
    <property type="match status" value="1"/>
</dbReference>
<dbReference type="InterPro" id="IPR001199">
    <property type="entry name" value="Cyt_B5-like_heme/steroid-bd"/>
</dbReference>
<keyword evidence="8" id="KW-0285">Flavoprotein</keyword>
<comment type="cofactor">
    <cofactor evidence="16">
        <name>Mo-molybdopterin</name>
        <dbReference type="ChEBI" id="CHEBI:71302"/>
    </cofactor>
    <text evidence="16">Binds 1 Mo-molybdopterin (Mo-MPT) cofactor per subunit.</text>
</comment>
<dbReference type="GO" id="GO:0030151">
    <property type="term" value="F:molybdenum ion binding"/>
    <property type="evidence" value="ECO:0007669"/>
    <property type="project" value="InterPro"/>
</dbReference>
<dbReference type="Pfam" id="PF00174">
    <property type="entry name" value="Oxidored_molyb"/>
    <property type="match status" value="1"/>
</dbReference>
<dbReference type="InterPro" id="IPR036374">
    <property type="entry name" value="OxRdtase_Mopterin-bd_sf"/>
</dbReference>
<dbReference type="SUPFAM" id="SSF81296">
    <property type="entry name" value="E set domains"/>
    <property type="match status" value="1"/>
</dbReference>
<dbReference type="Gene3D" id="3.40.50.80">
    <property type="entry name" value="Nucleotide-binding domain of ferredoxin-NADP reductase (FNR) module"/>
    <property type="match status" value="1"/>
</dbReference>
<evidence type="ECO:0000256" key="16">
    <source>
        <dbReference type="PIRSR" id="PIRSR000233-1"/>
    </source>
</evidence>
<dbReference type="PROSITE" id="PS00559">
    <property type="entry name" value="MOLYBDOPTERIN_EUK"/>
    <property type="match status" value="1"/>
</dbReference>
<evidence type="ECO:0000256" key="8">
    <source>
        <dbReference type="ARBA" id="ARBA00022630"/>
    </source>
</evidence>
<evidence type="ECO:0000259" key="18">
    <source>
        <dbReference type="PROSITE" id="PS50255"/>
    </source>
</evidence>
<dbReference type="SMART" id="SM01117">
    <property type="entry name" value="Cyt-b5"/>
    <property type="match status" value="1"/>
</dbReference>
<evidence type="ECO:0000313" key="20">
    <source>
        <dbReference type="EMBL" id="ACX31652.1"/>
    </source>
</evidence>
<keyword evidence="12" id="KW-0408">Iron</keyword>
<comment type="cofactor">
    <cofactor evidence="1">
        <name>heme</name>
        <dbReference type="ChEBI" id="CHEBI:30413"/>
    </cofactor>
</comment>
<dbReference type="Gene3D" id="2.60.40.650">
    <property type="match status" value="1"/>
</dbReference>
<dbReference type="InterPro" id="IPR018506">
    <property type="entry name" value="Cyt_B5_heme-BS"/>
</dbReference>
<feature type="region of interest" description="Disordered" evidence="17">
    <location>
        <begin position="1"/>
        <end position="46"/>
    </location>
</feature>
<gene>
    <name evidence="20" type="primary">NR</name>
</gene>
<dbReference type="SUPFAM" id="SSF56524">
    <property type="entry name" value="Oxidoreductase molybdopterin-binding domain"/>
    <property type="match status" value="1"/>
</dbReference>
<dbReference type="PROSITE" id="PS00191">
    <property type="entry name" value="CYTOCHROME_B5_1"/>
    <property type="match status" value="1"/>
</dbReference>
<proteinExistence type="evidence at transcript level"/>
<dbReference type="InterPro" id="IPR005066">
    <property type="entry name" value="MoCF_OxRdtse_dimer"/>
</dbReference>
<dbReference type="AlphaFoldDB" id="D0EP49"/>
<evidence type="ECO:0000256" key="17">
    <source>
        <dbReference type="SAM" id="MobiDB-lite"/>
    </source>
</evidence>
<comment type="function">
    <text evidence="3 15">Nitrate reductase is a key enzyme involved in the first step of nitrate assimilation in plants, fungi and bacteria.</text>
</comment>
<keyword evidence="11 20" id="KW-0560">Oxidoreductase</keyword>
<keyword evidence="7" id="KW-0349">Heme</keyword>
<comment type="cofactor">
    <cofactor evidence="2">
        <name>FAD</name>
        <dbReference type="ChEBI" id="CHEBI:57692"/>
    </cofactor>
</comment>
<dbReference type="Gene3D" id="3.10.120.10">
    <property type="entry name" value="Cytochrome b5-like heme/steroid binding domain"/>
    <property type="match status" value="1"/>
</dbReference>
<dbReference type="InterPro" id="IPR022407">
    <property type="entry name" value="OxRdtase_Mopterin_BS"/>
</dbReference>
<evidence type="ECO:0000256" key="6">
    <source>
        <dbReference type="ARBA" id="ARBA00022505"/>
    </source>
</evidence>
<evidence type="ECO:0000256" key="1">
    <source>
        <dbReference type="ARBA" id="ARBA00001971"/>
    </source>
</evidence>
<feature type="binding site" evidence="16">
    <location>
        <position position="181"/>
    </location>
    <ligand>
        <name>Mo-molybdopterin</name>
        <dbReference type="ChEBI" id="CHEBI:71302"/>
    </ligand>
    <ligandPart>
        <name>Mo</name>
        <dbReference type="ChEBI" id="CHEBI:28685"/>
    </ligandPart>
</feature>
<dbReference type="InterPro" id="IPR039261">
    <property type="entry name" value="FNR_nucleotide-bd"/>
</dbReference>
<organism evidence="20">
    <name type="scientific">Gracilaria tenuistipitata</name>
    <name type="common">Red alga</name>
    <name type="synonym">Agarophyton tenuistipitatum</name>
    <dbReference type="NCBI Taxonomy" id="2510778"/>
    <lineage>
        <taxon>Eukaryota</taxon>
        <taxon>Rhodophyta</taxon>
        <taxon>Florideophyceae</taxon>
        <taxon>Rhodymeniophycidae</taxon>
        <taxon>Gracilariales</taxon>
        <taxon>Gracilariaceae</taxon>
        <taxon>Gracilaria</taxon>
    </lineage>
</organism>
<comment type="similarity">
    <text evidence="4 15">Belongs to the nitrate reductase family.</text>
</comment>
<dbReference type="Gene3D" id="2.40.30.10">
    <property type="entry name" value="Translation factors"/>
    <property type="match status" value="1"/>
</dbReference>
<dbReference type="GO" id="GO:0050464">
    <property type="term" value="F:nitrate reductase (NADPH) activity"/>
    <property type="evidence" value="ECO:0007669"/>
    <property type="project" value="InterPro"/>
</dbReference>
<evidence type="ECO:0000256" key="15">
    <source>
        <dbReference type="PIRNR" id="PIRNR000233"/>
    </source>
</evidence>
<dbReference type="InterPro" id="IPR008335">
    <property type="entry name" value="Mopterin_OxRdtase_euk"/>
</dbReference>
<evidence type="ECO:0000256" key="5">
    <source>
        <dbReference type="ARBA" id="ARBA00011738"/>
    </source>
</evidence>
<evidence type="ECO:0000256" key="9">
    <source>
        <dbReference type="ARBA" id="ARBA00022723"/>
    </source>
</evidence>
<dbReference type="InterPro" id="IPR000572">
    <property type="entry name" value="OxRdtase_Mopterin-bd_dom"/>
</dbReference>
<name>D0EP49_GRATE</name>
<evidence type="ECO:0000256" key="11">
    <source>
        <dbReference type="ARBA" id="ARBA00023002"/>
    </source>
</evidence>
<dbReference type="SUPFAM" id="SSF55856">
    <property type="entry name" value="Cytochrome b5-like heme/steroid binding domain"/>
    <property type="match status" value="1"/>
</dbReference>
<evidence type="ECO:0000256" key="2">
    <source>
        <dbReference type="ARBA" id="ARBA00001974"/>
    </source>
</evidence>
<accession>D0EP49</accession>
<dbReference type="SUPFAM" id="SSF52343">
    <property type="entry name" value="Ferredoxin reductase-like, C-terminal NADP-linked domain"/>
    <property type="match status" value="1"/>
</dbReference>
<dbReference type="InterPro" id="IPR017927">
    <property type="entry name" value="FAD-bd_FR_type"/>
</dbReference>
<keyword evidence="10" id="KW-0274">FAD</keyword>
<keyword evidence="14" id="KW-1015">Disulfide bond</keyword>
<keyword evidence="9 16" id="KW-0479">Metal-binding</keyword>
<dbReference type="InterPro" id="IPR012137">
    <property type="entry name" value="Nitr_rd_NADH"/>
</dbReference>
<dbReference type="Pfam" id="PF00173">
    <property type="entry name" value="Cyt-b5"/>
    <property type="match status" value="1"/>
</dbReference>
<dbReference type="EMBL" id="GQ866117">
    <property type="protein sequence ID" value="ACX31652.1"/>
    <property type="molecule type" value="mRNA"/>
</dbReference>
<dbReference type="Gene3D" id="3.90.420.10">
    <property type="entry name" value="Oxidoreductase, molybdopterin-binding domain"/>
    <property type="match status" value="1"/>
</dbReference>
<evidence type="ECO:0000256" key="4">
    <source>
        <dbReference type="ARBA" id="ARBA00006253"/>
    </source>
</evidence>
<dbReference type="PANTHER" id="PTHR19372:SF7">
    <property type="entry name" value="SULFITE OXIDASE, MITOCHONDRIAL"/>
    <property type="match status" value="1"/>
</dbReference>
<evidence type="ECO:0000259" key="19">
    <source>
        <dbReference type="PROSITE" id="PS51384"/>
    </source>
</evidence>
<sequence length="910" mass="101890">MISASLSSWDPNKKPAQSSLKNTPEATPESSLRAGQFYKKTKNNPSTELHHAKAVAWTQFKNDLEAVFNTRHQRLAKNHQCTEVDVRDKNSPDDWIPRHPDLVRLTGKHPFNCEPPIGQLLDQGFFTPISLHYVRNHGKAPKLDWHSHSISIGGLVNKPLTLSMEELVQLPSVTLPVTLVCAGNRRKEENMVKQTIGFSWGCAAHACNLWTGVRLSHLLELAGIDKTQARHVCFSGVAKEGLPNGTYGTSIDIATALDPYGEVLIAYEQNHTKLHPDHGFPVRVVIPGWIGGRMVKWLDSVLVTDKPSENYYHYFDNRILPPHVDAELAKSEGWWYKPEYLFNQLNINSAIVYPANGERLQLTGAGVYTIKGYAYSGGGRKVTRVEISLDGGKTWQLCKLDYPEERYSHAPKFGRYYCWMFWEYTIDNFVFLNVAAGAGELRCRAWDEASNTQPKDITWNLMGMGNNCHFTVKVIPKQISGGFALEFLHPTVPGPASGGWMLPPTKPVPNGVASSAPPVKSGSAPSLSTMIKSFTMKDVEKQNSEDSAWIVVEGKVYDATPYLEDHPGGKASILMNAGQDATEEFLAIHSDKAKKMLEDYYIGELVAEKTTANGTSHAIHISKSSAQLMRDDLPNQNVDTMDKSTHRTGLVALNPKKWLEFELIEKKEVSHDTRLFKFKLPTPEHCLGLPVGYHMFVKSVIDENLVMRAYTPVSSDDDLGTFTLCIKVYFAGVHPKFPEGGKMSQHMEGMEIGDMLKVKGPLGHFEYLEKGRFIVKDVERKASKIGLICGGTGLTPAFQVMKAVYKDPEDYTEIFLLYANRTEQDILMREELEKMAAERENIHVWYTLDKPGDGWEYSSGFISEEMIRSHIPAPGDDCFVGMCGPPPMINFACIPNLERIGFEADHYMQF</sequence>
<evidence type="ECO:0000256" key="12">
    <source>
        <dbReference type="ARBA" id="ARBA00023004"/>
    </source>
</evidence>
<dbReference type="InterPro" id="IPR008333">
    <property type="entry name" value="Cbr1-like_FAD-bd_dom"/>
</dbReference>
<dbReference type="FunFam" id="3.10.120.10:FF:000007">
    <property type="entry name" value="Sulfite oxidase, mitochondrial"/>
    <property type="match status" value="1"/>
</dbReference>
<feature type="domain" description="FAD-binding FR-type" evidence="19">
    <location>
        <begin position="656"/>
        <end position="768"/>
    </location>
</feature>
<dbReference type="PRINTS" id="PR00406">
    <property type="entry name" value="CYTB5RDTASE"/>
</dbReference>
<dbReference type="PANTHER" id="PTHR19372">
    <property type="entry name" value="SULFITE REDUCTASE"/>
    <property type="match status" value="1"/>
</dbReference>
<dbReference type="GO" id="GO:0042128">
    <property type="term" value="P:nitrate assimilation"/>
    <property type="evidence" value="ECO:0007669"/>
    <property type="project" value="UniProtKB-KW"/>
</dbReference>
<dbReference type="CDD" id="cd06183">
    <property type="entry name" value="cyt_b5_reduct_like"/>
    <property type="match status" value="1"/>
</dbReference>
<feature type="compositionally biased region" description="Polar residues" evidence="17">
    <location>
        <begin position="1"/>
        <end position="30"/>
    </location>
</feature>
<evidence type="ECO:0000256" key="13">
    <source>
        <dbReference type="ARBA" id="ARBA00023063"/>
    </source>
</evidence>
<dbReference type="InterPro" id="IPR001433">
    <property type="entry name" value="OxRdtase_FAD/NAD-bd"/>
</dbReference>
<dbReference type="PROSITE" id="PS50255">
    <property type="entry name" value="CYTOCHROME_B5_2"/>
    <property type="match status" value="1"/>
</dbReference>
<keyword evidence="6 16" id="KW-0500">Molybdenum</keyword>
<feature type="domain" description="Cytochrome b5 heme-binding" evidence="18">
    <location>
        <begin position="531"/>
        <end position="606"/>
    </location>
</feature>
<dbReference type="PRINTS" id="PR00363">
    <property type="entry name" value="CYTOCHROMEB5"/>
</dbReference>
<dbReference type="InterPro" id="IPR036400">
    <property type="entry name" value="Cyt_B5-like_heme/steroid_sf"/>
</dbReference>
<dbReference type="EMBL" id="GQ866118">
    <property type="protein sequence ID" value="ACX31653.1"/>
    <property type="molecule type" value="Genomic_DNA"/>
</dbReference>
<dbReference type="GO" id="GO:0020037">
    <property type="term" value="F:heme binding"/>
    <property type="evidence" value="ECO:0007669"/>
    <property type="project" value="InterPro"/>
</dbReference>
<dbReference type="InterPro" id="IPR001709">
    <property type="entry name" value="Flavoprot_Pyr_Nucl_cyt_Rdtase"/>
</dbReference>
<dbReference type="PRINTS" id="PR00407">
    <property type="entry name" value="EUMOPTERIN"/>
</dbReference>
<reference evidence="20" key="1">
    <citation type="journal article" date="2010" name="J. Appl. Phycol.">
        <title>Molecular characterization of nitrate reductase gene and its expression in the marine red alga Gracilaria tenuistipitata (Rhodophyta).</title>
        <authorList>
            <person name="Falcao V.R."/>
            <person name="Oliveira M.C."/>
            <person name="Colepicolo P."/>
        </authorList>
    </citation>
    <scope>NUCLEOTIDE SEQUENCE</scope>
</reference>
<dbReference type="GO" id="GO:0006809">
    <property type="term" value="P:nitric oxide biosynthetic process"/>
    <property type="evidence" value="ECO:0007669"/>
    <property type="project" value="InterPro"/>
</dbReference>
<dbReference type="FunFam" id="3.90.420.10:FF:000003">
    <property type="entry name" value="Nitrate reductase"/>
    <property type="match status" value="1"/>
</dbReference>
<evidence type="ECO:0000256" key="7">
    <source>
        <dbReference type="ARBA" id="ARBA00022617"/>
    </source>
</evidence>
<dbReference type="PIRSF" id="PIRSF000233">
    <property type="entry name" value="Nitr_rd_NADH"/>
    <property type="match status" value="1"/>
</dbReference>
<comment type="subunit">
    <text evidence="5">Homodimer.</text>
</comment>
<dbReference type="GO" id="GO:0008482">
    <property type="term" value="F:sulfite oxidase activity"/>
    <property type="evidence" value="ECO:0007669"/>
    <property type="project" value="TreeGrafter"/>
</dbReference>
<dbReference type="Pfam" id="PF00970">
    <property type="entry name" value="FAD_binding_6"/>
    <property type="match status" value="1"/>
</dbReference>
<dbReference type="PROSITE" id="PS51384">
    <property type="entry name" value="FAD_FR"/>
    <property type="match status" value="1"/>
</dbReference>
<protein>
    <recommendedName>
        <fullName evidence="15">Nitrate reductase</fullName>
    </recommendedName>
</protein>
<evidence type="ECO:0000256" key="3">
    <source>
        <dbReference type="ARBA" id="ARBA00003838"/>
    </source>
</evidence>
<dbReference type="InterPro" id="IPR017938">
    <property type="entry name" value="Riboflavin_synthase-like_b-brl"/>
</dbReference>
<dbReference type="GO" id="GO:0006790">
    <property type="term" value="P:sulfur compound metabolic process"/>
    <property type="evidence" value="ECO:0007669"/>
    <property type="project" value="TreeGrafter"/>
</dbReference>
<dbReference type="FunFam" id="2.40.30.10:FF:000021">
    <property type="entry name" value="NADH-cytochrome b5 reductase"/>
    <property type="match status" value="1"/>
</dbReference>